<evidence type="ECO:0000313" key="7">
    <source>
        <dbReference type="EMBL" id="KYG77283.1"/>
    </source>
</evidence>
<dbReference type="SUPFAM" id="SSF52540">
    <property type="entry name" value="P-loop containing nucleoside triphosphate hydrolases"/>
    <property type="match status" value="1"/>
</dbReference>
<evidence type="ECO:0000256" key="1">
    <source>
        <dbReference type="ARBA" id="ARBA00009018"/>
    </source>
</evidence>
<comment type="catalytic activity">
    <reaction evidence="5">
        <text>3'-dephospho-CoA + ATP = ADP + CoA + H(+)</text>
        <dbReference type="Rhea" id="RHEA:18245"/>
        <dbReference type="ChEBI" id="CHEBI:15378"/>
        <dbReference type="ChEBI" id="CHEBI:30616"/>
        <dbReference type="ChEBI" id="CHEBI:57287"/>
        <dbReference type="ChEBI" id="CHEBI:57328"/>
        <dbReference type="ChEBI" id="CHEBI:456216"/>
        <dbReference type="EC" id="2.7.1.24"/>
    </reaction>
</comment>
<protein>
    <recommendedName>
        <fullName evidence="5 6">Dephospho-CoA kinase</fullName>
        <ecNumber evidence="5 6">2.7.1.24</ecNumber>
    </recommendedName>
    <alternativeName>
        <fullName evidence="5">Dephosphocoenzyme A kinase</fullName>
    </alternativeName>
</protein>
<dbReference type="PROSITE" id="PS51219">
    <property type="entry name" value="DPCK"/>
    <property type="match status" value="1"/>
</dbReference>
<dbReference type="UniPathway" id="UPA00241">
    <property type="reaction ID" value="UER00356"/>
</dbReference>
<evidence type="ECO:0000256" key="6">
    <source>
        <dbReference type="NCBIfam" id="TIGR00152"/>
    </source>
</evidence>
<reference evidence="7 8" key="1">
    <citation type="submission" date="2016-01" db="EMBL/GenBank/DDBJ databases">
        <title>Genome sequencing of Roseivirga spongicola UST030701-084.</title>
        <authorList>
            <person name="Selvaratnam C."/>
            <person name="Thevarajoo S."/>
            <person name="Goh K.M."/>
            <person name="Ee R."/>
            <person name="Chan K.-G."/>
            <person name="Chong C.S."/>
        </authorList>
    </citation>
    <scope>NUCLEOTIDE SEQUENCE [LARGE SCALE GENOMIC DNA]</scope>
    <source>
        <strain evidence="7 8">UST030701-084</strain>
    </source>
</reference>
<evidence type="ECO:0000256" key="5">
    <source>
        <dbReference type="HAMAP-Rule" id="MF_00376"/>
    </source>
</evidence>
<comment type="function">
    <text evidence="5">Catalyzes the phosphorylation of the 3'-hydroxyl group of dephosphocoenzyme A to form coenzyme A.</text>
</comment>
<dbReference type="Pfam" id="PF01121">
    <property type="entry name" value="CoaE"/>
    <property type="match status" value="1"/>
</dbReference>
<evidence type="ECO:0000256" key="4">
    <source>
        <dbReference type="ARBA" id="ARBA00022993"/>
    </source>
</evidence>
<dbReference type="NCBIfam" id="TIGR00152">
    <property type="entry name" value="dephospho-CoA kinase"/>
    <property type="match status" value="1"/>
</dbReference>
<proteinExistence type="inferred from homology"/>
<evidence type="ECO:0000256" key="2">
    <source>
        <dbReference type="ARBA" id="ARBA00022741"/>
    </source>
</evidence>
<dbReference type="PANTHER" id="PTHR10695">
    <property type="entry name" value="DEPHOSPHO-COA KINASE-RELATED"/>
    <property type="match status" value="1"/>
</dbReference>
<dbReference type="EMBL" id="LRPC01000001">
    <property type="protein sequence ID" value="KYG77283.1"/>
    <property type="molecule type" value="Genomic_DNA"/>
</dbReference>
<dbReference type="GO" id="GO:0005524">
    <property type="term" value="F:ATP binding"/>
    <property type="evidence" value="ECO:0007669"/>
    <property type="project" value="UniProtKB-UniRule"/>
</dbReference>
<dbReference type="Gene3D" id="3.40.50.300">
    <property type="entry name" value="P-loop containing nucleotide triphosphate hydrolases"/>
    <property type="match status" value="1"/>
</dbReference>
<comment type="caution">
    <text evidence="7">The sequence shown here is derived from an EMBL/GenBank/DDBJ whole genome shotgun (WGS) entry which is preliminary data.</text>
</comment>
<dbReference type="Proteomes" id="UP000075606">
    <property type="component" value="Unassembled WGS sequence"/>
</dbReference>
<name>A0A150XEZ8_9BACT</name>
<dbReference type="EC" id="2.7.1.24" evidence="5 6"/>
<organism evidence="7 8">
    <name type="scientific">Roseivirga spongicola</name>
    <dbReference type="NCBI Taxonomy" id="333140"/>
    <lineage>
        <taxon>Bacteria</taxon>
        <taxon>Pseudomonadati</taxon>
        <taxon>Bacteroidota</taxon>
        <taxon>Cytophagia</taxon>
        <taxon>Cytophagales</taxon>
        <taxon>Roseivirgaceae</taxon>
        <taxon>Roseivirga</taxon>
    </lineage>
</organism>
<feature type="binding site" evidence="5">
    <location>
        <begin position="14"/>
        <end position="19"/>
    </location>
    <ligand>
        <name>ATP</name>
        <dbReference type="ChEBI" id="CHEBI:30616"/>
    </ligand>
</feature>
<keyword evidence="5" id="KW-0808">Transferase</keyword>
<dbReference type="InterPro" id="IPR001977">
    <property type="entry name" value="Depp_CoAkinase"/>
</dbReference>
<dbReference type="OrthoDB" id="9812943at2"/>
<keyword evidence="8" id="KW-1185">Reference proteome</keyword>
<dbReference type="GO" id="GO:0004140">
    <property type="term" value="F:dephospho-CoA kinase activity"/>
    <property type="evidence" value="ECO:0007669"/>
    <property type="project" value="UniProtKB-UniRule"/>
</dbReference>
<dbReference type="GO" id="GO:0015937">
    <property type="term" value="P:coenzyme A biosynthetic process"/>
    <property type="evidence" value="ECO:0007669"/>
    <property type="project" value="UniProtKB-UniRule"/>
</dbReference>
<dbReference type="GO" id="GO:0005737">
    <property type="term" value="C:cytoplasm"/>
    <property type="evidence" value="ECO:0007669"/>
    <property type="project" value="UniProtKB-SubCell"/>
</dbReference>
<keyword evidence="2 5" id="KW-0547">Nucleotide-binding</keyword>
<evidence type="ECO:0000313" key="8">
    <source>
        <dbReference type="Proteomes" id="UP000075606"/>
    </source>
</evidence>
<comment type="similarity">
    <text evidence="1 5">Belongs to the CoaE family.</text>
</comment>
<dbReference type="InterPro" id="IPR027417">
    <property type="entry name" value="P-loop_NTPase"/>
</dbReference>
<dbReference type="AlphaFoldDB" id="A0A150XEZ8"/>
<accession>A0A150XEZ8</accession>
<keyword evidence="5 7" id="KW-0418">Kinase</keyword>
<dbReference type="STRING" id="333140.AWW68_00495"/>
<dbReference type="RefSeq" id="WP_068215472.1">
    <property type="nucleotide sequence ID" value="NZ_LRPC01000001.1"/>
</dbReference>
<keyword evidence="5" id="KW-0963">Cytoplasm</keyword>
<dbReference type="CDD" id="cd02022">
    <property type="entry name" value="DPCK"/>
    <property type="match status" value="1"/>
</dbReference>
<comment type="subcellular location">
    <subcellularLocation>
        <location evidence="5">Cytoplasm</location>
    </subcellularLocation>
</comment>
<dbReference type="PANTHER" id="PTHR10695:SF46">
    <property type="entry name" value="BIFUNCTIONAL COENZYME A SYNTHASE-RELATED"/>
    <property type="match status" value="1"/>
</dbReference>
<keyword evidence="4 5" id="KW-0173">Coenzyme A biosynthesis</keyword>
<evidence type="ECO:0000256" key="3">
    <source>
        <dbReference type="ARBA" id="ARBA00022840"/>
    </source>
</evidence>
<comment type="pathway">
    <text evidence="5">Cofactor biosynthesis; coenzyme A biosynthesis; CoA from (R)-pantothenate: step 5/5.</text>
</comment>
<sequence>MSKPVLVGITGGIGSGKSICSHLFQLLGVPVYNSDNQGKRLMVEDTQLIDSIKAEFGSESYFDDGSLNREYLAAEVFPNKERLEVLNALVHPAVGRDFEYWISQNLGHPYLLKEAALLYETGIYQKLDKNVCVLASKEVRMERVLLRDEQRGKEQVENIMGKQVSDNQRKKLSDFLIQNSGEELLIPQVLKIHQSLLDFSSKRA</sequence>
<dbReference type="HAMAP" id="MF_00376">
    <property type="entry name" value="Dephospho_CoA_kinase"/>
    <property type="match status" value="1"/>
</dbReference>
<gene>
    <name evidence="5" type="primary">coaE</name>
    <name evidence="7" type="ORF">AWW68_00495</name>
</gene>
<keyword evidence="3 5" id="KW-0067">ATP-binding</keyword>